<comment type="similarity">
    <text evidence="3">Belongs to the secreted LysM effector family.</text>
</comment>
<dbReference type="Gene3D" id="3.10.350.10">
    <property type="entry name" value="LysM domain"/>
    <property type="match status" value="1"/>
</dbReference>
<dbReference type="InterPro" id="IPR052210">
    <property type="entry name" value="LysM1-like"/>
</dbReference>
<dbReference type="PROSITE" id="PS51782">
    <property type="entry name" value="LYSM"/>
    <property type="match status" value="1"/>
</dbReference>
<accession>A0A8H5YTE6</accession>
<protein>
    <submittedName>
        <fullName evidence="6">Carbohydrate-binding module family 50</fullName>
    </submittedName>
</protein>
<organism evidence="6 7">
    <name type="scientific">Fusarium globosum</name>
    <dbReference type="NCBI Taxonomy" id="78864"/>
    <lineage>
        <taxon>Eukaryota</taxon>
        <taxon>Fungi</taxon>
        <taxon>Dikarya</taxon>
        <taxon>Ascomycota</taxon>
        <taxon>Pezizomycotina</taxon>
        <taxon>Sordariomycetes</taxon>
        <taxon>Hypocreomycetidae</taxon>
        <taxon>Hypocreales</taxon>
        <taxon>Nectriaceae</taxon>
        <taxon>Fusarium</taxon>
        <taxon>Fusarium fujikuroi species complex</taxon>
    </lineage>
</organism>
<dbReference type="AlphaFoldDB" id="A0A8H5YTE6"/>
<dbReference type="PANTHER" id="PTHR34997">
    <property type="entry name" value="AM15"/>
    <property type="match status" value="1"/>
</dbReference>
<reference evidence="6 7" key="1">
    <citation type="submission" date="2020-05" db="EMBL/GenBank/DDBJ databases">
        <title>Identification and distribution of gene clusters putatively required for synthesis of sphingolipid metabolism inhibitors in phylogenetically diverse species of the filamentous fungus Fusarium.</title>
        <authorList>
            <person name="Kim H.-S."/>
            <person name="Busman M."/>
            <person name="Brown D.W."/>
            <person name="Divon H."/>
            <person name="Uhlig S."/>
            <person name="Proctor R.H."/>
        </authorList>
    </citation>
    <scope>NUCLEOTIDE SEQUENCE [LARGE SCALE GENOMIC DNA]</scope>
    <source>
        <strain evidence="6 7">NRRL 26131</strain>
    </source>
</reference>
<dbReference type="CDD" id="cd00118">
    <property type="entry name" value="LysM"/>
    <property type="match status" value="1"/>
</dbReference>
<dbReference type="PANTHER" id="PTHR34997:SF1">
    <property type="entry name" value="PEPTIDOGLYCAN-BINDING LYSIN DOMAIN"/>
    <property type="match status" value="1"/>
</dbReference>
<comment type="caution">
    <text evidence="6">The sequence shown here is derived from an EMBL/GenBank/DDBJ whole genome shotgun (WGS) entry which is preliminary data.</text>
</comment>
<name>A0A8H5YTE6_9HYPO</name>
<keyword evidence="2" id="KW-0843">Virulence</keyword>
<dbReference type="InterPro" id="IPR036779">
    <property type="entry name" value="LysM_dom_sf"/>
</dbReference>
<feature type="domain" description="LysM" evidence="5">
    <location>
        <begin position="39"/>
        <end position="86"/>
    </location>
</feature>
<keyword evidence="1" id="KW-0147">Chitin-binding</keyword>
<dbReference type="GO" id="GO:0008061">
    <property type="term" value="F:chitin binding"/>
    <property type="evidence" value="ECO:0007669"/>
    <property type="project" value="UniProtKB-KW"/>
</dbReference>
<feature type="signal peptide" evidence="4">
    <location>
        <begin position="1"/>
        <end position="20"/>
    </location>
</feature>
<dbReference type="EMBL" id="JAAQPF010000080">
    <property type="protein sequence ID" value="KAF5717006.1"/>
    <property type="molecule type" value="Genomic_DNA"/>
</dbReference>
<proteinExistence type="inferred from homology"/>
<evidence type="ECO:0000313" key="7">
    <source>
        <dbReference type="Proteomes" id="UP000532311"/>
    </source>
</evidence>
<evidence type="ECO:0000256" key="3">
    <source>
        <dbReference type="ARBA" id="ARBA00044955"/>
    </source>
</evidence>
<evidence type="ECO:0000313" key="6">
    <source>
        <dbReference type="EMBL" id="KAF5717006.1"/>
    </source>
</evidence>
<dbReference type="InterPro" id="IPR018392">
    <property type="entry name" value="LysM"/>
</dbReference>
<gene>
    <name evidence="6" type="ORF">FGLOB1_2221</name>
</gene>
<evidence type="ECO:0000256" key="4">
    <source>
        <dbReference type="SAM" id="SignalP"/>
    </source>
</evidence>
<evidence type="ECO:0000256" key="2">
    <source>
        <dbReference type="ARBA" id="ARBA00023026"/>
    </source>
</evidence>
<feature type="chain" id="PRO_5034020302" evidence="4">
    <location>
        <begin position="21"/>
        <end position="114"/>
    </location>
</feature>
<evidence type="ECO:0000259" key="5">
    <source>
        <dbReference type="PROSITE" id="PS51782"/>
    </source>
</evidence>
<keyword evidence="7" id="KW-1185">Reference proteome</keyword>
<dbReference type="SUPFAM" id="SSF54106">
    <property type="entry name" value="LysM domain"/>
    <property type="match status" value="1"/>
</dbReference>
<dbReference type="Proteomes" id="UP000532311">
    <property type="component" value="Unassembled WGS sequence"/>
</dbReference>
<sequence length="114" mass="12792">MRSIALSLLLCWGLLPALHAQDDKPGAPVHSGQPSNCITWHTVKQGDDCETVPKKYYITKEEFLAWNPAVSEDCLTNFWLKYAYCVRVDSNSAIYTSAKSKKTRKTAVSHCTQL</sequence>
<keyword evidence="4" id="KW-0732">Signal</keyword>
<evidence type="ECO:0000256" key="1">
    <source>
        <dbReference type="ARBA" id="ARBA00022669"/>
    </source>
</evidence>